<protein>
    <submittedName>
        <fullName evidence="8">Uncharacterized protein</fullName>
    </submittedName>
</protein>
<dbReference type="InterPro" id="IPR017441">
    <property type="entry name" value="Protein_kinase_ATP_BS"/>
</dbReference>
<dbReference type="Gene3D" id="2.60.200.20">
    <property type="match status" value="1"/>
</dbReference>
<evidence type="ECO:0000256" key="2">
    <source>
        <dbReference type="ARBA" id="ARBA00022741"/>
    </source>
</evidence>
<evidence type="ECO:0000256" key="4">
    <source>
        <dbReference type="PROSITE-ProRule" id="PRU10141"/>
    </source>
</evidence>
<dbReference type="PROSITE" id="PS50006">
    <property type="entry name" value="FHA_DOMAIN"/>
    <property type="match status" value="1"/>
</dbReference>
<feature type="domain" description="Protein kinase" evidence="7">
    <location>
        <begin position="199"/>
        <end position="469"/>
    </location>
</feature>
<dbReference type="SMART" id="SM00240">
    <property type="entry name" value="FHA"/>
    <property type="match status" value="1"/>
</dbReference>
<dbReference type="CDD" id="cd00060">
    <property type="entry name" value="FHA"/>
    <property type="match status" value="1"/>
</dbReference>
<gene>
    <name evidence="8" type="ORF">NSCI0253_LOCUS24996</name>
</gene>
<feature type="compositionally biased region" description="Basic and acidic residues" evidence="5">
    <location>
        <begin position="521"/>
        <end position="536"/>
    </location>
</feature>
<dbReference type="PANTHER" id="PTHR24347">
    <property type="entry name" value="SERINE/THREONINE-PROTEIN KINASE"/>
    <property type="match status" value="1"/>
</dbReference>
<dbReference type="FunFam" id="1.10.510.10:FF:000571">
    <property type="entry name" value="Maternal embryonic leucine zipper kinase"/>
    <property type="match status" value="1"/>
</dbReference>
<dbReference type="CDD" id="cd05117">
    <property type="entry name" value="STKc_CAMK"/>
    <property type="match status" value="1"/>
</dbReference>
<organism evidence="8">
    <name type="scientific">Noctiluca scintillans</name>
    <name type="common">Sea sparkle</name>
    <name type="synonym">Red tide dinoflagellate</name>
    <dbReference type="NCBI Taxonomy" id="2966"/>
    <lineage>
        <taxon>Eukaryota</taxon>
        <taxon>Sar</taxon>
        <taxon>Alveolata</taxon>
        <taxon>Dinophyceae</taxon>
        <taxon>Noctilucales</taxon>
        <taxon>Noctilucaceae</taxon>
        <taxon>Noctiluca</taxon>
    </lineage>
</organism>
<dbReference type="Pfam" id="PF00069">
    <property type="entry name" value="Pkinase"/>
    <property type="match status" value="1"/>
</dbReference>
<evidence type="ECO:0000259" key="7">
    <source>
        <dbReference type="PROSITE" id="PS50011"/>
    </source>
</evidence>
<dbReference type="Pfam" id="PF00498">
    <property type="entry name" value="FHA"/>
    <property type="match status" value="1"/>
</dbReference>
<evidence type="ECO:0000256" key="5">
    <source>
        <dbReference type="SAM" id="MobiDB-lite"/>
    </source>
</evidence>
<dbReference type="InterPro" id="IPR011009">
    <property type="entry name" value="Kinase-like_dom_sf"/>
</dbReference>
<proteinExistence type="predicted"/>
<feature type="non-terminal residue" evidence="8">
    <location>
        <position position="1"/>
    </location>
</feature>
<feature type="domain" description="FHA" evidence="6">
    <location>
        <begin position="66"/>
        <end position="115"/>
    </location>
</feature>
<evidence type="ECO:0000256" key="3">
    <source>
        <dbReference type="ARBA" id="ARBA00022840"/>
    </source>
</evidence>
<evidence type="ECO:0000259" key="6">
    <source>
        <dbReference type="PROSITE" id="PS50006"/>
    </source>
</evidence>
<evidence type="ECO:0000313" key="8">
    <source>
        <dbReference type="EMBL" id="CAD8850646.1"/>
    </source>
</evidence>
<dbReference type="GO" id="GO:0004672">
    <property type="term" value="F:protein kinase activity"/>
    <property type="evidence" value="ECO:0007669"/>
    <property type="project" value="InterPro"/>
</dbReference>
<dbReference type="SUPFAM" id="SSF49879">
    <property type="entry name" value="SMAD/FHA domain"/>
    <property type="match status" value="1"/>
</dbReference>
<sequence>VTRSSKCIALFSRGMDCHGDLTQTQPARSQISTVPQVRHEHGLHARLVSLTDAGFRYEFRRDQKQVEIGRHPDCQIVVKDNRVSGHHCRIYCDENQRYFVEELSQNGLFINEHFMKKGDTRALTHGDTVSLCIYAHDRTQKPFAVYTFLVAGGDSDKLNAIRESSVADPARDKGQRGALAVATPSGSRHVTDQWVSEHWDIRTILGSGNFSEVRLGVKVEEGSERYAVKVIDKRKFIQFQNKRESHLSLSSEAEVLTKLQHPGIVRFSDWFETDVSLYLVMEYLSGGDLLQCILEDGLFQEPQARRLFQKLCEAVNYLHDKNIIHRDLKPENILLTTKDRQQMFLKIADFGLARTNMKSKDCRTFCGTPHYFAPEVISTFRDQQTGQPTGYGKQADMWSLGVILYIMLSGIPPFEEEGLYEQILEGRYEFDVSEWTSVSPEAKQLVRSLMTVNPKDRLTIKQALGHAWFVGSTSLRRDSSSISGVLSSDEPDAKRRRPDNEEKTRAPYQGGGPEGSLFDCDGVHEEDPAKKDVRIH</sequence>
<dbReference type="InterPro" id="IPR000253">
    <property type="entry name" value="FHA_dom"/>
</dbReference>
<feature type="region of interest" description="Disordered" evidence="5">
    <location>
        <begin position="479"/>
        <end position="536"/>
    </location>
</feature>
<dbReference type="SMART" id="SM00220">
    <property type="entry name" value="S_TKc"/>
    <property type="match status" value="1"/>
</dbReference>
<dbReference type="SUPFAM" id="SSF56112">
    <property type="entry name" value="Protein kinase-like (PK-like)"/>
    <property type="match status" value="1"/>
</dbReference>
<dbReference type="PROSITE" id="PS50011">
    <property type="entry name" value="PROTEIN_KINASE_DOM"/>
    <property type="match status" value="1"/>
</dbReference>
<dbReference type="AlphaFoldDB" id="A0A7S1F8U7"/>
<dbReference type="InterPro" id="IPR008984">
    <property type="entry name" value="SMAD_FHA_dom_sf"/>
</dbReference>
<dbReference type="PROSITE" id="PS00108">
    <property type="entry name" value="PROTEIN_KINASE_ST"/>
    <property type="match status" value="1"/>
</dbReference>
<comment type="subunit">
    <text evidence="1">Monomer.</text>
</comment>
<evidence type="ECO:0000256" key="1">
    <source>
        <dbReference type="ARBA" id="ARBA00011245"/>
    </source>
</evidence>
<keyword evidence="3 4" id="KW-0067">ATP-binding</keyword>
<dbReference type="InterPro" id="IPR008271">
    <property type="entry name" value="Ser/Thr_kinase_AS"/>
</dbReference>
<accession>A0A7S1F8U7</accession>
<reference evidence="8" key="1">
    <citation type="submission" date="2021-01" db="EMBL/GenBank/DDBJ databases">
        <authorList>
            <person name="Corre E."/>
            <person name="Pelletier E."/>
            <person name="Niang G."/>
            <person name="Scheremetjew M."/>
            <person name="Finn R."/>
            <person name="Kale V."/>
            <person name="Holt S."/>
            <person name="Cochrane G."/>
            <person name="Meng A."/>
            <person name="Brown T."/>
            <person name="Cohen L."/>
        </authorList>
    </citation>
    <scope>NUCLEOTIDE SEQUENCE</scope>
</reference>
<dbReference type="Gene3D" id="1.10.510.10">
    <property type="entry name" value="Transferase(Phosphotransferase) domain 1"/>
    <property type="match status" value="1"/>
</dbReference>
<dbReference type="PROSITE" id="PS00107">
    <property type="entry name" value="PROTEIN_KINASE_ATP"/>
    <property type="match status" value="1"/>
</dbReference>
<dbReference type="EMBL" id="HBFQ01035412">
    <property type="protein sequence ID" value="CAD8850646.1"/>
    <property type="molecule type" value="Transcribed_RNA"/>
</dbReference>
<dbReference type="InterPro" id="IPR000719">
    <property type="entry name" value="Prot_kinase_dom"/>
</dbReference>
<dbReference type="GO" id="GO:0005524">
    <property type="term" value="F:ATP binding"/>
    <property type="evidence" value="ECO:0007669"/>
    <property type="project" value="UniProtKB-UniRule"/>
</dbReference>
<feature type="binding site" evidence="4">
    <location>
        <position position="229"/>
    </location>
    <ligand>
        <name>ATP</name>
        <dbReference type="ChEBI" id="CHEBI:30616"/>
    </ligand>
</feature>
<keyword evidence="2 4" id="KW-0547">Nucleotide-binding</keyword>
<name>A0A7S1F8U7_NOCSC</name>